<dbReference type="RefSeq" id="WP_160848403.1">
    <property type="nucleotide sequence ID" value="NZ_WMEQ01000004.1"/>
</dbReference>
<name>A0A6I4ZXK5_9BACI</name>
<organism evidence="1 2">
    <name type="scientific">Pontibacillus yanchengensis</name>
    <dbReference type="NCBI Taxonomy" id="462910"/>
    <lineage>
        <taxon>Bacteria</taxon>
        <taxon>Bacillati</taxon>
        <taxon>Bacillota</taxon>
        <taxon>Bacilli</taxon>
        <taxon>Bacillales</taxon>
        <taxon>Bacillaceae</taxon>
        <taxon>Pontibacillus</taxon>
    </lineage>
</organism>
<comment type="caution">
    <text evidence="1">The sequence shown here is derived from an EMBL/GenBank/DDBJ whole genome shotgun (WGS) entry which is preliminary data.</text>
</comment>
<protein>
    <submittedName>
        <fullName evidence="1">Uncharacterized protein</fullName>
    </submittedName>
</protein>
<accession>A0A6I4ZXK5</accession>
<proteinExistence type="predicted"/>
<reference evidence="1 2" key="1">
    <citation type="submission" date="2019-11" db="EMBL/GenBank/DDBJ databases">
        <title>Genome sequences of 17 halophilic strains isolated from different environments.</title>
        <authorList>
            <person name="Furrow R.E."/>
        </authorList>
    </citation>
    <scope>NUCLEOTIDE SEQUENCE [LARGE SCALE GENOMIC DNA]</scope>
    <source>
        <strain evidence="1 2">22514_16_FS</strain>
    </source>
</reference>
<dbReference type="Proteomes" id="UP000468638">
    <property type="component" value="Unassembled WGS sequence"/>
</dbReference>
<dbReference type="EMBL" id="WMEQ01000004">
    <property type="protein sequence ID" value="MYL33556.1"/>
    <property type="molecule type" value="Genomic_DNA"/>
</dbReference>
<sequence>MLTFEEKLDIIDNFPELERKEVSLGRVNYHFEESVMDKKNVVYHLHPNGNGFVYAEYVDGYETDDRGMVNIRDFSEEELKNIVRASIDSLSTLPEDEWDDLEEEFINVENQTLTLVYDFGLFNIYAGEMLDGTFPTYNEAIDYLEQEGFKRK</sequence>
<dbReference type="AlphaFoldDB" id="A0A6I4ZXK5"/>
<dbReference type="OrthoDB" id="2360619at2"/>
<evidence type="ECO:0000313" key="2">
    <source>
        <dbReference type="Proteomes" id="UP000468638"/>
    </source>
</evidence>
<gene>
    <name evidence="1" type="ORF">GLW05_08090</name>
</gene>
<evidence type="ECO:0000313" key="1">
    <source>
        <dbReference type="EMBL" id="MYL33556.1"/>
    </source>
</evidence>